<reference evidence="1 2" key="1">
    <citation type="journal article" date="2019" name="Genome Biol. Evol.">
        <title>Insights into the evolution of the New World diploid cottons (Gossypium, subgenus Houzingenia) based on genome sequencing.</title>
        <authorList>
            <person name="Grover C.E."/>
            <person name="Arick M.A. 2nd"/>
            <person name="Thrash A."/>
            <person name="Conover J.L."/>
            <person name="Sanders W.S."/>
            <person name="Peterson D.G."/>
            <person name="Frelichowski J.E."/>
            <person name="Scheffler J.A."/>
            <person name="Scheffler B.E."/>
            <person name="Wendel J.F."/>
        </authorList>
    </citation>
    <scope>NUCLEOTIDE SEQUENCE [LARGE SCALE GENOMIC DNA]</scope>
    <source>
        <strain evidence="1">57</strain>
        <tissue evidence="1">Leaf</tissue>
    </source>
</reference>
<dbReference type="AlphaFoldDB" id="A0A7J8VYB0"/>
<gene>
    <name evidence="1" type="ORF">Goklo_000638</name>
</gene>
<organism evidence="1 2">
    <name type="scientific">Gossypium klotzschianum</name>
    <dbReference type="NCBI Taxonomy" id="34286"/>
    <lineage>
        <taxon>Eukaryota</taxon>
        <taxon>Viridiplantae</taxon>
        <taxon>Streptophyta</taxon>
        <taxon>Embryophyta</taxon>
        <taxon>Tracheophyta</taxon>
        <taxon>Spermatophyta</taxon>
        <taxon>Magnoliopsida</taxon>
        <taxon>eudicotyledons</taxon>
        <taxon>Gunneridae</taxon>
        <taxon>Pentapetalae</taxon>
        <taxon>rosids</taxon>
        <taxon>malvids</taxon>
        <taxon>Malvales</taxon>
        <taxon>Malvaceae</taxon>
        <taxon>Malvoideae</taxon>
        <taxon>Gossypium</taxon>
    </lineage>
</organism>
<proteinExistence type="predicted"/>
<sequence>VDDSIDNKTRGNSARLASSIDLRQPLILNIHTYPNTSREKEKNNEDKILFFKQPSMMELNHRAEEEAFGPEIEANILEGILDTNIIPNVSQPVFNVGKGTRLGLKLDKKKGKGLAYKAKDCLSLMRIEILMLLRSLSESISVVSDKVETQHKKAVDVETPYNIGLQVALLLHGFLQVIGMQLSSEYYRRATDGSTKNGDMFPSLTEIDHGRLSTKINIAKVKEALDTIAPLKASGQRNCSYVWRSLSTVWMDLRRSVFWQLGDDRNTKFWTDIWISELGPLIDSFIVGELAFEEASMYDMTTITREWNWDCFENELPQNFLSCIASI</sequence>
<comment type="caution">
    <text evidence="1">The sequence shown here is derived from an EMBL/GenBank/DDBJ whole genome shotgun (WGS) entry which is preliminary data.</text>
</comment>
<accession>A0A7J8VYB0</accession>
<dbReference type="EMBL" id="JABFAB010000013">
    <property type="protein sequence ID" value="MBA0667572.1"/>
    <property type="molecule type" value="Genomic_DNA"/>
</dbReference>
<protein>
    <submittedName>
        <fullName evidence="1">Uncharacterized protein</fullName>
    </submittedName>
</protein>
<evidence type="ECO:0000313" key="2">
    <source>
        <dbReference type="Proteomes" id="UP000593573"/>
    </source>
</evidence>
<feature type="non-terminal residue" evidence="1">
    <location>
        <position position="1"/>
    </location>
</feature>
<keyword evidence="2" id="KW-1185">Reference proteome</keyword>
<name>A0A7J8VYB0_9ROSI</name>
<dbReference type="OrthoDB" id="1734132at2759"/>
<evidence type="ECO:0000313" key="1">
    <source>
        <dbReference type="EMBL" id="MBA0667572.1"/>
    </source>
</evidence>
<dbReference type="Proteomes" id="UP000593573">
    <property type="component" value="Unassembled WGS sequence"/>
</dbReference>